<dbReference type="InterPro" id="IPR015500">
    <property type="entry name" value="Peptidase_S8_subtilisin-rel"/>
</dbReference>
<dbReference type="AlphaFoldDB" id="A0A540VKU6"/>
<evidence type="ECO:0000259" key="8">
    <source>
        <dbReference type="Pfam" id="PF00082"/>
    </source>
</evidence>
<feature type="active site" description="Charge relay system" evidence="5">
    <location>
        <position position="393"/>
    </location>
</feature>
<dbReference type="Gene3D" id="3.40.50.200">
    <property type="entry name" value="Peptidase S8/S53 domain"/>
    <property type="match status" value="1"/>
</dbReference>
<dbReference type="InterPro" id="IPR043724">
    <property type="entry name" value="DUF5666"/>
</dbReference>
<feature type="domain" description="DUF5666" evidence="9">
    <location>
        <begin position="184"/>
        <end position="225"/>
    </location>
</feature>
<dbReference type="GO" id="GO:0004252">
    <property type="term" value="F:serine-type endopeptidase activity"/>
    <property type="evidence" value="ECO:0007669"/>
    <property type="project" value="UniProtKB-UniRule"/>
</dbReference>
<evidence type="ECO:0000313" key="10">
    <source>
        <dbReference type="EMBL" id="TQE97388.1"/>
    </source>
</evidence>
<organism evidence="10 11">
    <name type="scientific">Litorilinea aerophila</name>
    <dbReference type="NCBI Taxonomy" id="1204385"/>
    <lineage>
        <taxon>Bacteria</taxon>
        <taxon>Bacillati</taxon>
        <taxon>Chloroflexota</taxon>
        <taxon>Caldilineae</taxon>
        <taxon>Caldilineales</taxon>
        <taxon>Caldilineaceae</taxon>
        <taxon>Litorilinea</taxon>
    </lineage>
</organism>
<sequence>MTTAELWRQNQGRNSVAVEATGELPSGFPAHLRRRRFAGLGTVAGLALLLLALLLMAVHGVAAAHDDDPDDSEDEVRIVGVVLSAPPGADGIGIWSVAADGITYTVQVNSETKFHDDVVPGVGQRVRVDGQLLEPGLLLAHELRLESQDGSDEDDEWHGLLLSTPAGGTGQGLWVIQIGQGATLTATADANTRFDPADLSQFVPGIWVEIRGTLLPDSTVLASRIRMDEYEAGEVVVRLQPDAISSTVANRYGLVARSTLLADAHIYLLASPDDENEVSLVDLLRQDPDVVWAELNYVNSVPESEGYKTWGWGDRSDEYINQYAFEQVGLPAVSAYYTGTGILVAVLDTGVDLQHPALVDRLQLPGLDVVSGDTVPQDEGPPPGGAPGLAWGHGTHVAGIVARLAPGSRILPVRVLDANGRGNTFLLAYAIEWAVDQGADVINLSLGTPYNSQVLQEAIQAAIDRGVVVVAAAGNSNTDTPQYPAAYADVLAVTAVDGANRKASFANYGWVDLAAPGVGITSTVIGPEGHGYGSWSGTSMAAPFVSGGAALVRTKLAQPSAAPGGRAGVLAVAGRLRESARPLDAYDAQYGDKLGGLLDLEAALLEQEPVPLELRLFIPWIQR</sequence>
<keyword evidence="7" id="KW-0472">Membrane</keyword>
<dbReference type="InterPro" id="IPR051048">
    <property type="entry name" value="Peptidase_S8/S53_subtilisin"/>
</dbReference>
<dbReference type="OrthoDB" id="900053at2"/>
<name>A0A540VKU6_9CHLR</name>
<comment type="caution">
    <text evidence="10">The sequence shown here is derived from an EMBL/GenBank/DDBJ whole genome shotgun (WGS) entry which is preliminary data.</text>
</comment>
<dbReference type="PROSITE" id="PS00136">
    <property type="entry name" value="SUBTILASE_ASP"/>
    <property type="match status" value="1"/>
</dbReference>
<evidence type="ECO:0000313" key="11">
    <source>
        <dbReference type="Proteomes" id="UP000317371"/>
    </source>
</evidence>
<feature type="domain" description="Peptidase S8/S53" evidence="8">
    <location>
        <begin position="339"/>
        <end position="557"/>
    </location>
</feature>
<comment type="similarity">
    <text evidence="1 5 6">Belongs to the peptidase S8 family.</text>
</comment>
<feature type="active site" description="Charge relay system" evidence="5">
    <location>
        <position position="348"/>
    </location>
</feature>
<dbReference type="Proteomes" id="UP000317371">
    <property type="component" value="Unassembled WGS sequence"/>
</dbReference>
<dbReference type="Pfam" id="PF00082">
    <property type="entry name" value="Peptidase_S8"/>
    <property type="match status" value="1"/>
</dbReference>
<evidence type="ECO:0000256" key="5">
    <source>
        <dbReference type="PROSITE-ProRule" id="PRU01240"/>
    </source>
</evidence>
<dbReference type="InterPro" id="IPR023828">
    <property type="entry name" value="Peptidase_S8_Ser-AS"/>
</dbReference>
<evidence type="ECO:0000256" key="1">
    <source>
        <dbReference type="ARBA" id="ARBA00011073"/>
    </source>
</evidence>
<dbReference type="PANTHER" id="PTHR43399:SF4">
    <property type="entry name" value="CELL WALL-ASSOCIATED PROTEASE"/>
    <property type="match status" value="1"/>
</dbReference>
<keyword evidence="7" id="KW-0812">Transmembrane</keyword>
<dbReference type="RefSeq" id="WP_141608581.1">
    <property type="nucleotide sequence ID" value="NZ_VIGC02000003.1"/>
</dbReference>
<dbReference type="PANTHER" id="PTHR43399">
    <property type="entry name" value="SUBTILISIN-RELATED"/>
    <property type="match status" value="1"/>
</dbReference>
<dbReference type="InterPro" id="IPR036852">
    <property type="entry name" value="Peptidase_S8/S53_dom_sf"/>
</dbReference>
<reference evidence="10 11" key="1">
    <citation type="submission" date="2019-06" db="EMBL/GenBank/DDBJ databases">
        <title>Genome sequence of Litorilinea aerophila BAA-2444.</title>
        <authorList>
            <person name="Maclea K.S."/>
            <person name="Maurais E.G."/>
            <person name="Iannazzi L.C."/>
        </authorList>
    </citation>
    <scope>NUCLEOTIDE SEQUENCE [LARGE SCALE GENOMIC DNA]</scope>
    <source>
        <strain evidence="10 11">ATCC BAA-2444</strain>
    </source>
</reference>
<evidence type="ECO:0000256" key="2">
    <source>
        <dbReference type="ARBA" id="ARBA00022670"/>
    </source>
</evidence>
<proteinExistence type="inferred from homology"/>
<dbReference type="InterPro" id="IPR023827">
    <property type="entry name" value="Peptidase_S8_Asp-AS"/>
</dbReference>
<evidence type="ECO:0000259" key="9">
    <source>
        <dbReference type="Pfam" id="PF18914"/>
    </source>
</evidence>
<dbReference type="PRINTS" id="PR00723">
    <property type="entry name" value="SUBTILISIN"/>
</dbReference>
<evidence type="ECO:0000256" key="7">
    <source>
        <dbReference type="SAM" id="Phobius"/>
    </source>
</evidence>
<keyword evidence="11" id="KW-1185">Reference proteome</keyword>
<feature type="active site" description="Charge relay system" evidence="5">
    <location>
        <position position="539"/>
    </location>
</feature>
<dbReference type="InterPro" id="IPR000209">
    <property type="entry name" value="Peptidase_S8/S53_dom"/>
</dbReference>
<dbReference type="PROSITE" id="PS00138">
    <property type="entry name" value="SUBTILASE_SER"/>
    <property type="match status" value="1"/>
</dbReference>
<keyword evidence="4 5" id="KW-0720">Serine protease</keyword>
<feature type="domain" description="DUF5666" evidence="9">
    <location>
        <begin position="104"/>
        <end position="142"/>
    </location>
</feature>
<accession>A0A540VKU6</accession>
<keyword evidence="7" id="KW-1133">Transmembrane helix</keyword>
<dbReference type="SUPFAM" id="SSF52743">
    <property type="entry name" value="Subtilisin-like"/>
    <property type="match status" value="1"/>
</dbReference>
<keyword evidence="2 5" id="KW-0645">Protease</keyword>
<feature type="transmembrane region" description="Helical" evidence="7">
    <location>
        <begin position="37"/>
        <end position="62"/>
    </location>
</feature>
<gene>
    <name evidence="10" type="ORF">FKZ61_02940</name>
</gene>
<dbReference type="Pfam" id="PF18914">
    <property type="entry name" value="DUF5666"/>
    <property type="match status" value="2"/>
</dbReference>
<evidence type="ECO:0000256" key="4">
    <source>
        <dbReference type="ARBA" id="ARBA00022825"/>
    </source>
</evidence>
<dbReference type="InParanoid" id="A0A540VKU6"/>
<protein>
    <submittedName>
        <fullName evidence="10">S8 family serine peptidase</fullName>
    </submittedName>
</protein>
<evidence type="ECO:0000256" key="6">
    <source>
        <dbReference type="RuleBase" id="RU003355"/>
    </source>
</evidence>
<dbReference type="PROSITE" id="PS51892">
    <property type="entry name" value="SUBTILASE"/>
    <property type="match status" value="1"/>
</dbReference>
<keyword evidence="3 5" id="KW-0378">Hydrolase</keyword>
<dbReference type="GO" id="GO:0006508">
    <property type="term" value="P:proteolysis"/>
    <property type="evidence" value="ECO:0007669"/>
    <property type="project" value="UniProtKB-KW"/>
</dbReference>
<dbReference type="EMBL" id="VIGC01000003">
    <property type="protein sequence ID" value="TQE97388.1"/>
    <property type="molecule type" value="Genomic_DNA"/>
</dbReference>
<evidence type="ECO:0000256" key="3">
    <source>
        <dbReference type="ARBA" id="ARBA00022801"/>
    </source>
</evidence>